<sequence>MHVFSFRIAFIITIIIFVESIYSNSQFCSTLYTTTKQDQCPNPLSFDILEEYAKSLSSWKLNIPILKNESDIDIIEELKKRFDEGNSCPYVRQMNKAICCSGWEGPGCNKPENSVSQNLFSTCHVWGRARIRTFDGTYYRFPGSCSYKLIGSSTWQLNIQFINCTTTKTSCQKKLTIVIAGKILEVTGTNLTNVTAYPSNLIIQRQETNFLDLYFTNGIRLKVHDQHQQTIIIQLDDNFINDQSLSGLCGDYNQKPDDDFKILTTGLITNTPADFGNQWKSSQSCPDTSIVIDNCSITSEAIDACIALTNQSEIFQPCFNKIDYRYFYQACLNDVCSAKSENASINIARCQALEAYAEECREHDIYIQWRSNTGCAKQCSSPNMAFKECASSCRRTCQNPSSTITQCHTQTSECTPRCVCTNGTVYDSFRDECVQLEECTCQYNSIQYQPGYQVSIDCNDCTCDRGRWICTNRTCSRTCTVLGNMNILTFDGKQYALVSKCNQVLVETNDQSGYLRITYTNEQNELNIQILNTKVVFRQNNVLINGKVRHVLPYETNDVIIRRASTVFLEVRNIQSTVVLHYDPLAARIYVKLHPSFVNRVRGLCGTFNYITNDDFLTPNNVIETDLVTFANAYLTSSCSISEQQTDNCFNLPANESNAQSECTNLLKHPMFSDCSPLHVDPSFFLKACIRDLCEDQSTAHRDEVKCSVITALAHVCALKGIIIDWMSNQTLANTCQTINYGQCGSASRAHYSECVSECQSFCTDIDLLPSSCINQCLPGENELEFRKSHHFHETEWFRRVVFSLETTSHPYWRCACGSGQFYDEHSDVCQSQQDCSCFESQSEQYIHPAHSLRMQSPIVSNCSCSNGSLQCTPFGGNQCSSTQLYSVNATLCPLTCTNYQSHFDCGLYAPGCVCPPGKIFLDATSNQQQCVSIDECPCQYNRQFYNENQTIMQNDHGCQSCTCRKGGVWSCKKIPCTKTCTIFGHAHYRTFDGLYYNFLGACQYILVEDLNSAFRILSQNVPCGPNGQICSKNIVIEYNGVVIDLMRERPIVLNDIELSNYQIQPVTLGGIYIYQLGIYTMIKTDAFAVKWDGQTYVEIAIRSNSEMLGLCGNNNDNFDDDLKSADGASQFNVFDMAKSWQTCSQCAPGKNQSIDNDPCGENYSQRRTWAKNKCDIIKIKSSIFNNPFEICIDKMETHLIEKYYQACLYDACHVDHGGDCESVCTVLSAYAAECQSIIKTPTIKWRTSDRCPVQCDSDKVYMPCGPLCPQTCFEDGDYGGCSVDSGCVGGCFCPNGQVMDNNGHCIEPHRCPCLYNNIMYPRSTRIIMKKNETCRHECECQHGSFLCDKIETTICETTNCTTNQFTCESDGQCIPLSWLCDKVEDCSDGTDELSTHCQYECFDKTNSFQCSNGQCTNATYRCDGLPDCRDGSDEVNCSYVIPCKEYECPRSKLCIPKAWVCDGTSDCGYEDDSDESSNCKINQCDILSGRYFQCREDFNCLPVEQKCDGHRDCNFGSDELNCTLCTCTSSFSCTHICQCIDARRVCDGSIDCIDGTDELNCMANCAKDEYTCLDGKCLNINFLCDGIQHCLKGEDETHPDCTSSTTKTTVSHGSTTSTMSPIAGILPTLTIDVFTTPTTPIWSASLACALQATIMDDRFLSTPEFSTPIIGSISDMNPGGNGIGFVVNNPATTVIITLPLQQHIIIKQLVKFEILRPSNVNRFQLTFLNKNRQPVGRYKILSTDGKLKLTSPTVDTFPIEASLLKHIRFFKIEILDTNDNRPPKNVTLLFQACFKQTGKPTQRDFRVIIMHRISNRLETRCFPYEENCTQIDAMKSLYTTRIISKFGGTRPFNSTYNHLLQGYGGVTYNTSQAVIDIRMRKNILSRFNEISIPDYMLNRTNVRKIIVELFDKNHNRLFWEKTTNMKVLIHSTKTLRVRFIRISILETTDNNSPFNVTLSVQGCFYRKHPTKPTTKKQTKTTTATTKSTCYRVNAVDPQYAHRIIGLFEGTQPLPSYSFIDFIKSTKRGVHYAIKSPIIRIRFQTNVIGQLDEISISHGANNIRQFQVDLFDFDNSLLFSRQTTYLRNNRLNTLSIIINRELLVSTVQITVLNTIDDRPARGIILSIIGCFSTVPRLSTASTTTTTLAPTTTRLTTKRPRDCVRKELMTNKNIIIGITSQSEISYGNLASIGRTTSGGITFSDLFPFIDIILRPNLLIYIHSISIISKETNLERFRIELLNNENDIQYKIESSSMTVNLDSLPSVVLAGIRITFLETDDNQPPQNITLSIQACVDEILIITPATTTPLPTTRRTYPTTTPITPDNCVDIDAMQESYSERTLAGLSGTNPQGSNTSLLDLIYGKSISFDEQDDETVVFIIFKPNLFVYLKHVALTSISDSNVKRISIEYLDRNQVLIRKITVDYSNGPKSMEPIQNVGAVKITIEETYDGKSAKNVRLAVRGCFALPPKSTATVHSTMSTTTPTPCHHLNLMSNKPVSTKVIAYIAGTNPCSSSILNYFNPSKSISYSKSHPKVLIIFKTNIYVELKSISIINNATNVREYKIDLIDNDRLILQTITVDNQRPQLNVTFYVPIAALQITYLTTVDGKTPRNITLSIDGCFGINLSPTTATQRTTVTTARHSSTSKTYHCHEIEMMNKLDSTILVDSITGTLPRKTTHTLTDYFNQTSSVSYDEQQLPITFLMIFKPTIFAEIHSVSLTSVITNVKRFQVDLIDDYKSIVQTIESNKDLIVDGLTEIGIAALRISYIETKDNQAPINIRLSIKGCFGVLPTRRRATPSIAAVSPPTTPMIESATTSLPRTTQRIKQKCVMLDAMAAKNRHKIILTVNSTEHSNMFSSNGLSFNSTSGSIFIAFKQGIFGHIDHISIIGHQHNIKHYEVSFFDLDNDKIDERLLKVDCHEKFSADNVAAIRIVFLDTNDNRNINHVQLSIRGCFFRIPKFETTQMTTMTTTKRHEYCHSIDLMNKQHVKSLIASAGGTLAIPKLFNATQKDNHSIYFILEFKKDIFIRHIQNISILTTNHRIQQIRIELLDENRQLLKRIDLSVFKQILSTNLYFPTHPTHIQYLKVTITKGKPIRNICWSIIGCFDRITKVQPTEKISKQQWWTVKCLHSNIMAGRNGYHPRKFLTPYITGTPSPIDENFKNVMTDSMGISYSERQKPIILEVDFPSGIAGRLFEVGIRSSNVYRILVQLLELPNSILYTLTSPHYNKTDKKNSNPRLTGFPPVSSSGIRVILLDTIDGLPPRRVNIFTNGCFYKSSVRYTSISTARQIKKTMQQSKTTTTLKPRCRYSEWTRWGHCSVSCGNGVQTRARNQLSGSGCNAALMDYRMCQLQPCMCVLTKEFYMSATSQKVPVNDIVGYLKDGGKAVHIGDILDTGTIVYAYNCSQFICSNVGLDVKKSTGCQQKCVYLSWSPWSSCEGQCGDENRAGIQFRQRTSVQILTGSHLCKPDKETRSCQTPPCFGSCILSSWSNWSSCSKSCNLGGRKRSRYYLSFQPNCTDQLEEIQDCNPQCCPSSETPTWSGWSPWSKCSQLCNGGERIRSRTCKNDTSHCKQGIICEGSDKQIEPCNTGQCPETLACTNGRIMSNCSNTCGYTCNTLTCRSCNEPSICVSGCVCPSPLVMSTSGECIEINQCLCQISDGKISLVHGQTMSDRNTCQDCLCSNGCLNCRPSTKDCSTCEWSTWSSFGVCSAQCNGTQARYRSRSCVGLEPEIEQENRTCSTNETSYRKGCTQCSCDVTTGQETCNFRCAVTPDICSKLTNDPFATYEYVAPIDGECCGSCNRTKKIEPCSVQELPVEQLVYNDCVSINPVPRQQCLGTCISGMTCRCCSPSEINMEPIEMQCQRLENNITIAFIEEIPYARIRSCSCNECVKDFKL</sequence>
<dbReference type="InterPro" id="IPR036055">
    <property type="entry name" value="LDL_receptor-like_sf"/>
</dbReference>
<dbReference type="InterPro" id="IPR001846">
    <property type="entry name" value="VWF_type-D"/>
</dbReference>
<dbReference type="Pfam" id="PF08742">
    <property type="entry name" value="C8"/>
    <property type="match status" value="3"/>
</dbReference>
<dbReference type="SMART" id="SM00832">
    <property type="entry name" value="C8"/>
    <property type="match status" value="3"/>
</dbReference>
<dbReference type="EMBL" id="CAJOBO010000496">
    <property type="protein sequence ID" value="CAF4234463.1"/>
    <property type="molecule type" value="Genomic_DNA"/>
</dbReference>
<name>A0A820DNY1_9BILA</name>
<dbReference type="PROSITE" id="PS50092">
    <property type="entry name" value="TSP1"/>
    <property type="match status" value="5"/>
</dbReference>
<dbReference type="InterPro" id="IPR002172">
    <property type="entry name" value="LDrepeatLR_classA_rpt"/>
</dbReference>
<feature type="disulfide bond" evidence="9">
    <location>
        <begin position="1566"/>
        <end position="1578"/>
    </location>
</feature>
<dbReference type="PROSITE" id="PS01225">
    <property type="entry name" value="CTCK_2"/>
    <property type="match status" value="1"/>
</dbReference>
<dbReference type="InterPro" id="IPR014853">
    <property type="entry name" value="VWF/SSPO/ZAN-like_Cys-rich_dom"/>
</dbReference>
<evidence type="ECO:0000256" key="1">
    <source>
        <dbReference type="ARBA" id="ARBA00022536"/>
    </source>
</evidence>
<dbReference type="CDD" id="cd19941">
    <property type="entry name" value="TIL"/>
    <property type="match status" value="4"/>
</dbReference>
<evidence type="ECO:0000259" key="11">
    <source>
        <dbReference type="PROSITE" id="PS01225"/>
    </source>
</evidence>
<feature type="disulfide bond" evidence="9">
    <location>
        <begin position="1547"/>
        <end position="1562"/>
    </location>
</feature>
<dbReference type="PANTHER" id="PTHR11339:SF402">
    <property type="entry name" value="VWFD DOMAIN-CONTAINING PROTEIN"/>
    <property type="match status" value="1"/>
</dbReference>
<dbReference type="Pfam" id="PF00090">
    <property type="entry name" value="TSP_1"/>
    <property type="match status" value="4"/>
</dbReference>
<feature type="chain" id="PRO_5032883925" description="SCO-spondin" evidence="10">
    <location>
        <begin position="21"/>
        <end position="3893"/>
    </location>
</feature>
<dbReference type="SUPFAM" id="SSF57424">
    <property type="entry name" value="LDL receptor-like module"/>
    <property type="match status" value="4"/>
</dbReference>
<feature type="disulfide bond" evidence="9">
    <location>
        <begin position="1508"/>
        <end position="1523"/>
    </location>
</feature>
<keyword evidence="1" id="KW-0245">EGF-like domain</keyword>
<keyword evidence="6 9" id="KW-1015">Disulfide bond</keyword>
<dbReference type="PROSITE" id="PS50068">
    <property type="entry name" value="LDLRA_2"/>
    <property type="match status" value="6"/>
</dbReference>
<evidence type="ECO:0000313" key="14">
    <source>
        <dbReference type="Proteomes" id="UP000663851"/>
    </source>
</evidence>
<organism evidence="13 14">
    <name type="scientific">Rotaria socialis</name>
    <dbReference type="NCBI Taxonomy" id="392032"/>
    <lineage>
        <taxon>Eukaryota</taxon>
        <taxon>Metazoa</taxon>
        <taxon>Spiralia</taxon>
        <taxon>Gnathifera</taxon>
        <taxon>Rotifera</taxon>
        <taxon>Eurotatoria</taxon>
        <taxon>Bdelloidea</taxon>
        <taxon>Philodinida</taxon>
        <taxon>Philodinidae</taxon>
        <taxon>Rotaria</taxon>
    </lineage>
</organism>
<dbReference type="Pfam" id="PF00057">
    <property type="entry name" value="Ldl_recept_a"/>
    <property type="match status" value="3"/>
</dbReference>
<dbReference type="Pfam" id="PF23244">
    <property type="entry name" value="VWF"/>
    <property type="match status" value="1"/>
</dbReference>
<dbReference type="CDD" id="cd00112">
    <property type="entry name" value="LDLa"/>
    <property type="match status" value="6"/>
</dbReference>
<dbReference type="Pfam" id="PF01826">
    <property type="entry name" value="TIL"/>
    <property type="match status" value="2"/>
</dbReference>
<dbReference type="Gene3D" id="2.20.100.10">
    <property type="entry name" value="Thrombospondin type-1 (TSP1) repeat"/>
    <property type="match status" value="4"/>
</dbReference>
<dbReference type="Gene3D" id="2.10.25.10">
    <property type="entry name" value="Laminin"/>
    <property type="match status" value="3"/>
</dbReference>
<gene>
    <name evidence="13" type="ORF">HFQ381_LOCUS9441</name>
</gene>
<keyword evidence="4" id="KW-0106">Calcium</keyword>
<evidence type="ECO:0000256" key="8">
    <source>
        <dbReference type="PROSITE-ProRule" id="PRU00039"/>
    </source>
</evidence>
<evidence type="ECO:0000259" key="12">
    <source>
        <dbReference type="PROSITE" id="PS51233"/>
    </source>
</evidence>
<feature type="domain" description="CTCK" evidence="11">
    <location>
        <begin position="3797"/>
        <end position="3859"/>
    </location>
</feature>
<dbReference type="InterPro" id="IPR002919">
    <property type="entry name" value="TIL_dom"/>
</dbReference>
<feature type="signal peptide" evidence="10">
    <location>
        <begin position="1"/>
        <end position="20"/>
    </location>
</feature>
<evidence type="ECO:0000256" key="10">
    <source>
        <dbReference type="SAM" id="SignalP"/>
    </source>
</evidence>
<reference evidence="13" key="1">
    <citation type="submission" date="2021-02" db="EMBL/GenBank/DDBJ databases">
        <authorList>
            <person name="Nowell W R."/>
        </authorList>
    </citation>
    <scope>NUCLEOTIDE SEQUENCE</scope>
</reference>
<dbReference type="Gene3D" id="4.10.400.10">
    <property type="entry name" value="Low-density Lipoprotein Receptor"/>
    <property type="match status" value="6"/>
</dbReference>
<dbReference type="InterPro" id="IPR036084">
    <property type="entry name" value="Ser_inhib-like_sf"/>
</dbReference>
<evidence type="ECO:0000256" key="7">
    <source>
        <dbReference type="ARBA" id="ARBA00023180"/>
    </source>
</evidence>
<feature type="domain" description="VWFD" evidence="12">
    <location>
        <begin position="121"/>
        <end position="286"/>
    </location>
</feature>
<keyword evidence="2 10" id="KW-0732">Signal</keyword>
<evidence type="ECO:0000256" key="3">
    <source>
        <dbReference type="ARBA" id="ARBA00022737"/>
    </source>
</evidence>
<feature type="disulfide bond" evidence="9">
    <location>
        <begin position="1423"/>
        <end position="1438"/>
    </location>
</feature>
<dbReference type="SUPFAM" id="SSF57567">
    <property type="entry name" value="Serine protease inhibitors"/>
    <property type="match status" value="4"/>
</dbReference>
<dbReference type="Pfam" id="PF00094">
    <property type="entry name" value="VWD"/>
    <property type="match status" value="3"/>
</dbReference>
<feature type="disulfide bond" evidence="9">
    <location>
        <begin position="1528"/>
        <end position="1540"/>
    </location>
</feature>
<evidence type="ECO:0000256" key="4">
    <source>
        <dbReference type="ARBA" id="ARBA00022837"/>
    </source>
</evidence>
<dbReference type="PANTHER" id="PTHR11339">
    <property type="entry name" value="EXTRACELLULAR MATRIX GLYCOPROTEIN RELATED"/>
    <property type="match status" value="1"/>
</dbReference>
<feature type="disulfide bond" evidence="9">
    <location>
        <begin position="1411"/>
        <end position="1429"/>
    </location>
</feature>
<protein>
    <recommendedName>
        <fullName evidence="15">SCO-spondin</fullName>
    </recommendedName>
</protein>
<feature type="domain" description="VWFD" evidence="12">
    <location>
        <begin position="477"/>
        <end position="643"/>
    </location>
</feature>
<proteinExistence type="predicted"/>
<evidence type="ECO:0000256" key="9">
    <source>
        <dbReference type="PROSITE-ProRule" id="PRU00124"/>
    </source>
</evidence>
<comment type="caution">
    <text evidence="13">The sequence shown here is derived from an EMBL/GenBank/DDBJ whole genome shotgun (WGS) entry which is preliminary data.</text>
</comment>
<dbReference type="GO" id="GO:0007155">
    <property type="term" value="P:cell adhesion"/>
    <property type="evidence" value="ECO:0007669"/>
    <property type="project" value="UniProtKB-KW"/>
</dbReference>
<dbReference type="InterPro" id="IPR023415">
    <property type="entry name" value="LDLR_class-A_CS"/>
</dbReference>
<dbReference type="InterPro" id="IPR000884">
    <property type="entry name" value="TSP1_rpt"/>
</dbReference>
<keyword evidence="5" id="KW-0130">Cell adhesion</keyword>
<dbReference type="SMART" id="SM00209">
    <property type="entry name" value="TSP1"/>
    <property type="match status" value="5"/>
</dbReference>
<dbReference type="InterPro" id="IPR050780">
    <property type="entry name" value="Mucin_vWF_Thrombospondin_sf"/>
</dbReference>
<dbReference type="SMART" id="SM00216">
    <property type="entry name" value="VWD"/>
    <property type="match status" value="3"/>
</dbReference>
<dbReference type="InterPro" id="IPR036383">
    <property type="entry name" value="TSP1_rpt_sf"/>
</dbReference>
<evidence type="ECO:0008006" key="15">
    <source>
        <dbReference type="Google" id="ProtNLM"/>
    </source>
</evidence>
<dbReference type="Proteomes" id="UP000663851">
    <property type="component" value="Unassembled WGS sequence"/>
</dbReference>
<comment type="caution">
    <text evidence="8">Lacks conserved residue(s) required for the propagation of feature annotation.</text>
</comment>
<accession>A0A820DNY1</accession>
<dbReference type="SMART" id="SM00215">
    <property type="entry name" value="VWC_out"/>
    <property type="match status" value="2"/>
</dbReference>
<feature type="disulfide bond" evidence="9">
    <location>
        <begin position="1573"/>
        <end position="1591"/>
    </location>
</feature>
<evidence type="ECO:0000256" key="6">
    <source>
        <dbReference type="ARBA" id="ARBA00023157"/>
    </source>
</evidence>
<evidence type="ECO:0000256" key="2">
    <source>
        <dbReference type="ARBA" id="ARBA00022729"/>
    </source>
</evidence>
<dbReference type="PRINTS" id="PR00261">
    <property type="entry name" value="LDLRECEPTOR"/>
</dbReference>
<evidence type="ECO:0000256" key="5">
    <source>
        <dbReference type="ARBA" id="ARBA00022889"/>
    </source>
</evidence>
<feature type="domain" description="VWFD" evidence="12">
    <location>
        <begin position="979"/>
        <end position="1148"/>
    </location>
</feature>
<dbReference type="PROSITE" id="PS51233">
    <property type="entry name" value="VWFD"/>
    <property type="match status" value="3"/>
</dbReference>
<dbReference type="InterPro" id="IPR006207">
    <property type="entry name" value="Cys_knot_C"/>
</dbReference>
<dbReference type="SUPFAM" id="SSF82895">
    <property type="entry name" value="TSP-1 type 1 repeat"/>
    <property type="match status" value="4"/>
</dbReference>
<dbReference type="InterPro" id="IPR001007">
    <property type="entry name" value="VWF_dom"/>
</dbReference>
<dbReference type="SMART" id="SM00192">
    <property type="entry name" value="LDLa"/>
    <property type="match status" value="6"/>
</dbReference>
<dbReference type="PROSITE" id="PS01209">
    <property type="entry name" value="LDLRA_1"/>
    <property type="match status" value="3"/>
</dbReference>
<keyword evidence="3" id="KW-0677">Repeat</keyword>
<evidence type="ECO:0000313" key="13">
    <source>
        <dbReference type="EMBL" id="CAF4234463.1"/>
    </source>
</evidence>
<keyword evidence="7" id="KW-0325">Glycoprotein</keyword>